<dbReference type="Gene3D" id="3.30.360.10">
    <property type="entry name" value="Dihydrodipicolinate Reductase, domain 2"/>
    <property type="match status" value="1"/>
</dbReference>
<proteinExistence type="predicted"/>
<dbReference type="OrthoDB" id="9815825at2"/>
<organism evidence="5 6">
    <name type="scientific">Brachybacterium endophyticum</name>
    <dbReference type="NCBI Taxonomy" id="2182385"/>
    <lineage>
        <taxon>Bacteria</taxon>
        <taxon>Bacillati</taxon>
        <taxon>Actinomycetota</taxon>
        <taxon>Actinomycetes</taxon>
        <taxon>Micrococcales</taxon>
        <taxon>Dermabacteraceae</taxon>
        <taxon>Brachybacterium</taxon>
    </lineage>
</organism>
<reference evidence="5 6" key="1">
    <citation type="submission" date="2018-05" db="EMBL/GenBank/DDBJ databases">
        <title>Brachybacterium sp. M1HQ-2T, whole genome shotgun sequence.</title>
        <authorList>
            <person name="Tuo L."/>
        </authorList>
    </citation>
    <scope>NUCLEOTIDE SEQUENCE [LARGE SCALE GENOMIC DNA]</scope>
    <source>
        <strain evidence="5 6">M1HQ-2</strain>
    </source>
</reference>
<feature type="domain" description="GFO/IDH/MocA-like oxidoreductase" evidence="4">
    <location>
        <begin position="136"/>
        <end position="256"/>
    </location>
</feature>
<dbReference type="PANTHER" id="PTHR43249:SF1">
    <property type="entry name" value="D-GLUCOSIDE 3-DEHYDROGENASE"/>
    <property type="match status" value="1"/>
</dbReference>
<keyword evidence="6" id="KW-1185">Reference proteome</keyword>
<dbReference type="SUPFAM" id="SSF51735">
    <property type="entry name" value="NAD(P)-binding Rossmann-fold domains"/>
    <property type="match status" value="1"/>
</dbReference>
<evidence type="ECO:0000313" key="6">
    <source>
        <dbReference type="Proteomes" id="UP000245590"/>
    </source>
</evidence>
<keyword evidence="1" id="KW-0520">NAD</keyword>
<dbReference type="GO" id="GO:0000166">
    <property type="term" value="F:nucleotide binding"/>
    <property type="evidence" value="ECO:0007669"/>
    <property type="project" value="InterPro"/>
</dbReference>
<dbReference type="InterPro" id="IPR052515">
    <property type="entry name" value="Gfo/Idh/MocA_Oxidoreductase"/>
</dbReference>
<sequence length="411" mass="44076">MFTVGIIGTGAISDAHLSAYSELADEVPDLRIVALADLSRSGPEAKREAFGLAEARVYDDVAAMLEAEELDLVSIATPPSAHAPLAVQVLDAGVNVVVEKPMATSLEECDAMLAAQERSGKTLSVIAQNRWREEMVRLKAVLDSGKLGPLSHTRIASLWWRGHSYYDLWWRGTWASEGGGPTLNHAIHHIDLTLWLLGRPRAVTAMMTNAQHDNAEVEDLSAAILQYEHSLAELTSSVVHHGQKQEVILQGARASVSQPWEVAAEVARPNGFPEPDGDADVVAELEEFAATLPQLTRTRHAGQLADVVAAVREGRDPQVTGHDGRGAVELVTAIYEAAIERRVVDLPITAEDPYYRSGTLVERAPHFFEKTASVGTQEGYMPTGATAQAEASDEATAPGAAAADPAVAPRD</sequence>
<dbReference type="PANTHER" id="PTHR43249">
    <property type="entry name" value="UDP-N-ACETYL-2-AMINO-2-DEOXY-D-GLUCURONATE OXIDASE"/>
    <property type="match status" value="1"/>
</dbReference>
<dbReference type="EMBL" id="QFKX01000001">
    <property type="protein sequence ID" value="PWH07254.1"/>
    <property type="molecule type" value="Genomic_DNA"/>
</dbReference>
<dbReference type="SUPFAM" id="SSF55347">
    <property type="entry name" value="Glyceraldehyde-3-phosphate dehydrogenase-like, C-terminal domain"/>
    <property type="match status" value="1"/>
</dbReference>
<protein>
    <submittedName>
        <fullName evidence="5">Oxidoreductase</fullName>
    </submittedName>
</protein>
<evidence type="ECO:0000259" key="4">
    <source>
        <dbReference type="Pfam" id="PF22725"/>
    </source>
</evidence>
<comment type="caution">
    <text evidence="5">The sequence shown here is derived from an EMBL/GenBank/DDBJ whole genome shotgun (WGS) entry which is preliminary data.</text>
</comment>
<feature type="domain" description="Gfo/Idh/MocA-like oxidoreductase N-terminal" evidence="3">
    <location>
        <begin position="2"/>
        <end position="125"/>
    </location>
</feature>
<evidence type="ECO:0000256" key="1">
    <source>
        <dbReference type="ARBA" id="ARBA00023027"/>
    </source>
</evidence>
<feature type="region of interest" description="Disordered" evidence="2">
    <location>
        <begin position="378"/>
        <end position="411"/>
    </location>
</feature>
<evidence type="ECO:0000259" key="3">
    <source>
        <dbReference type="Pfam" id="PF01408"/>
    </source>
</evidence>
<dbReference type="Pfam" id="PF01408">
    <property type="entry name" value="GFO_IDH_MocA"/>
    <property type="match status" value="1"/>
</dbReference>
<accession>A0A2U2RNA0</accession>
<dbReference type="AlphaFoldDB" id="A0A2U2RNA0"/>
<gene>
    <name evidence="5" type="ORF">DEO23_00940</name>
</gene>
<dbReference type="RefSeq" id="WP_109274138.1">
    <property type="nucleotide sequence ID" value="NZ_QFKX01000001.1"/>
</dbReference>
<dbReference type="Gene3D" id="3.40.50.720">
    <property type="entry name" value="NAD(P)-binding Rossmann-like Domain"/>
    <property type="match status" value="1"/>
</dbReference>
<evidence type="ECO:0000313" key="5">
    <source>
        <dbReference type="EMBL" id="PWH07254.1"/>
    </source>
</evidence>
<feature type="compositionally biased region" description="Low complexity" evidence="2">
    <location>
        <begin position="394"/>
        <end position="411"/>
    </location>
</feature>
<dbReference type="Proteomes" id="UP000245590">
    <property type="component" value="Unassembled WGS sequence"/>
</dbReference>
<name>A0A2U2RNA0_9MICO</name>
<dbReference type="InterPro" id="IPR000683">
    <property type="entry name" value="Gfo/Idh/MocA-like_OxRdtase_N"/>
</dbReference>
<dbReference type="InterPro" id="IPR055170">
    <property type="entry name" value="GFO_IDH_MocA-like_dom"/>
</dbReference>
<dbReference type="Pfam" id="PF22725">
    <property type="entry name" value="GFO_IDH_MocA_C3"/>
    <property type="match status" value="1"/>
</dbReference>
<dbReference type="InterPro" id="IPR036291">
    <property type="entry name" value="NAD(P)-bd_dom_sf"/>
</dbReference>
<evidence type="ECO:0000256" key="2">
    <source>
        <dbReference type="SAM" id="MobiDB-lite"/>
    </source>
</evidence>